<proteinExistence type="predicted"/>
<dbReference type="EMBL" id="CABITT030000001">
    <property type="protein sequence ID" value="VVA91599.1"/>
    <property type="molecule type" value="Genomic_DNA"/>
</dbReference>
<dbReference type="InterPro" id="IPR013083">
    <property type="entry name" value="Znf_RING/FYVE/PHD"/>
</dbReference>
<evidence type="ECO:0000313" key="3">
    <source>
        <dbReference type="Proteomes" id="UP000489600"/>
    </source>
</evidence>
<reference evidence="2" key="1">
    <citation type="submission" date="2019-07" db="EMBL/GenBank/DDBJ databases">
        <authorList>
            <person name="Dittberner H."/>
        </authorList>
    </citation>
    <scope>NUCLEOTIDE SEQUENCE [LARGE SCALE GENOMIC DNA]</scope>
</reference>
<dbReference type="Proteomes" id="UP000489600">
    <property type="component" value="Unassembled WGS sequence"/>
</dbReference>
<evidence type="ECO:0000313" key="2">
    <source>
        <dbReference type="EMBL" id="VVA91599.1"/>
    </source>
</evidence>
<dbReference type="Pfam" id="PF02148">
    <property type="entry name" value="zf-UBP"/>
    <property type="match status" value="1"/>
</dbReference>
<dbReference type="OrthoDB" id="47475at2759"/>
<accession>A0A565ARC9</accession>
<feature type="domain" description="UBP-type" evidence="1">
    <location>
        <begin position="31"/>
        <end position="60"/>
    </location>
</feature>
<evidence type="ECO:0000259" key="1">
    <source>
        <dbReference type="Pfam" id="PF02148"/>
    </source>
</evidence>
<dbReference type="InterPro" id="IPR001607">
    <property type="entry name" value="Znf_UBP"/>
</dbReference>
<dbReference type="Gene3D" id="3.30.40.10">
    <property type="entry name" value="Zinc/RING finger domain, C3HC4 (zinc finger)"/>
    <property type="match status" value="1"/>
</dbReference>
<gene>
    <name evidence="2" type="ORF">ANE_LOCUS2044</name>
</gene>
<protein>
    <recommendedName>
        <fullName evidence="1">UBP-type domain-containing protein</fullName>
    </recommendedName>
</protein>
<name>A0A565ARC9_9BRAS</name>
<keyword evidence="3" id="KW-1185">Reference proteome</keyword>
<comment type="caution">
    <text evidence="2">The sequence shown here is derived from an EMBL/GenBank/DDBJ whole genome shotgun (WGS) entry which is preliminary data.</text>
</comment>
<dbReference type="AlphaFoldDB" id="A0A565ARC9"/>
<dbReference type="GO" id="GO:0008270">
    <property type="term" value="F:zinc ion binding"/>
    <property type="evidence" value="ECO:0007669"/>
    <property type="project" value="InterPro"/>
</dbReference>
<sequence length="84" mass="9461">MQLLFGLSQETLYLFDLSFDILFKSYSFAYPIEKGHDIAIDVERSELYCYSCIDQVYDPEFDEVVSGLGMSVKSGADVVIATGR</sequence>
<organism evidence="2 3">
    <name type="scientific">Arabis nemorensis</name>
    <dbReference type="NCBI Taxonomy" id="586526"/>
    <lineage>
        <taxon>Eukaryota</taxon>
        <taxon>Viridiplantae</taxon>
        <taxon>Streptophyta</taxon>
        <taxon>Embryophyta</taxon>
        <taxon>Tracheophyta</taxon>
        <taxon>Spermatophyta</taxon>
        <taxon>Magnoliopsida</taxon>
        <taxon>eudicotyledons</taxon>
        <taxon>Gunneridae</taxon>
        <taxon>Pentapetalae</taxon>
        <taxon>rosids</taxon>
        <taxon>malvids</taxon>
        <taxon>Brassicales</taxon>
        <taxon>Brassicaceae</taxon>
        <taxon>Arabideae</taxon>
        <taxon>Arabis</taxon>
    </lineage>
</organism>